<evidence type="ECO:0000313" key="2">
    <source>
        <dbReference type="EMBL" id="KAJ9608831.1"/>
    </source>
</evidence>
<feature type="region of interest" description="Disordered" evidence="1">
    <location>
        <begin position="57"/>
        <end position="108"/>
    </location>
</feature>
<feature type="region of interest" description="Disordered" evidence="1">
    <location>
        <begin position="135"/>
        <end position="190"/>
    </location>
</feature>
<feature type="region of interest" description="Disordered" evidence="1">
    <location>
        <begin position="292"/>
        <end position="314"/>
    </location>
</feature>
<evidence type="ECO:0000313" key="3">
    <source>
        <dbReference type="Proteomes" id="UP001172673"/>
    </source>
</evidence>
<comment type="caution">
    <text evidence="2">The sequence shown here is derived from an EMBL/GenBank/DDBJ whole genome shotgun (WGS) entry which is preliminary data.</text>
</comment>
<name>A0AA39CI32_9EURO</name>
<accession>A0AA39CI32</accession>
<proteinExistence type="predicted"/>
<dbReference type="Proteomes" id="UP001172673">
    <property type="component" value="Unassembled WGS sequence"/>
</dbReference>
<protein>
    <submittedName>
        <fullName evidence="2">Uncharacterized protein</fullName>
    </submittedName>
</protein>
<feature type="compositionally biased region" description="Basic and acidic residues" evidence="1">
    <location>
        <begin position="163"/>
        <end position="181"/>
    </location>
</feature>
<keyword evidence="3" id="KW-1185">Reference proteome</keyword>
<feature type="compositionally biased region" description="Basic residues" evidence="1">
    <location>
        <begin position="72"/>
        <end position="88"/>
    </location>
</feature>
<dbReference type="AlphaFoldDB" id="A0AA39CI32"/>
<dbReference type="EMBL" id="JAPDRK010000009">
    <property type="protein sequence ID" value="KAJ9608831.1"/>
    <property type="molecule type" value="Genomic_DNA"/>
</dbReference>
<sequence length="523" mass="58439">MASTYTKARLQYALKVFREAREDTKPAAPKIQRHLRNDYQLRRVKTASTLLHATTWDDDDASSDEYNPSFPTRRRPVIPKTPKAKRPKQGLVPANPSHTTLEKSDADSGPFPSLVTLKLCSHRGRVLLNALAGQHGTGYDTKDSDEDSESLEGSGRTRRRETRKTFMEKQDEESNKIDEGTTRSGLRRKVDTPVKTQGCKVWKQANTHCPAKPSDKLPCKRCEDDHINDVEYEILLDANARSKDAFALRPAPSHAQPTRTSLVTGERPIDELRRHFVDVQAMRGGHALLPGISRQNPITLDSPSPTPETPKPKPDDTFIIRTPWAHPIEFKSKAAECHFCQDFRYGIYGYGLLKVEVARMADGQLLEVANGHLSKGKAATRMCILCALKRLYISRCKVHAIRQTGSPEKARISKYMQQLLDKQYPDGPAIKTGVYYPCSLCAQPAFWRCVADQSHDLRRCKINGEQGKGIGCGLLLCKSCAEQLQADGGVLTKTTVQKDSGNNCRRADMGFLFAGSLLHRAYN</sequence>
<reference evidence="2" key="1">
    <citation type="submission" date="2022-10" db="EMBL/GenBank/DDBJ databases">
        <title>Culturing micro-colonial fungi from biological soil crusts in the Mojave desert and describing Neophaeococcomyces mojavensis, and introducing the new genera and species Taxawa tesnikishii.</title>
        <authorList>
            <person name="Kurbessoian T."/>
            <person name="Stajich J.E."/>
        </authorList>
    </citation>
    <scope>NUCLEOTIDE SEQUENCE</scope>
    <source>
        <strain evidence="2">TK_41</strain>
    </source>
</reference>
<evidence type="ECO:0000256" key="1">
    <source>
        <dbReference type="SAM" id="MobiDB-lite"/>
    </source>
</evidence>
<gene>
    <name evidence="2" type="ORF">H2200_006602</name>
</gene>
<organism evidence="2 3">
    <name type="scientific">Cladophialophora chaetospira</name>
    <dbReference type="NCBI Taxonomy" id="386627"/>
    <lineage>
        <taxon>Eukaryota</taxon>
        <taxon>Fungi</taxon>
        <taxon>Dikarya</taxon>
        <taxon>Ascomycota</taxon>
        <taxon>Pezizomycotina</taxon>
        <taxon>Eurotiomycetes</taxon>
        <taxon>Chaetothyriomycetidae</taxon>
        <taxon>Chaetothyriales</taxon>
        <taxon>Herpotrichiellaceae</taxon>
        <taxon>Cladophialophora</taxon>
    </lineage>
</organism>